<proteinExistence type="predicted"/>
<reference evidence="3" key="2">
    <citation type="submission" date="2015-06" db="UniProtKB">
        <authorList>
            <consortium name="EnsemblProtists"/>
        </authorList>
    </citation>
    <scope>IDENTIFICATION</scope>
    <source>
        <strain evidence="3">Pr102</strain>
    </source>
</reference>
<feature type="region of interest" description="Disordered" evidence="2">
    <location>
        <begin position="43"/>
        <end position="68"/>
    </location>
</feature>
<reference evidence="4" key="1">
    <citation type="journal article" date="2006" name="Science">
        <title>Phytophthora genome sequences uncover evolutionary origins and mechanisms of pathogenesis.</title>
        <authorList>
            <person name="Tyler B.M."/>
            <person name="Tripathy S."/>
            <person name="Zhang X."/>
            <person name="Dehal P."/>
            <person name="Jiang R.H."/>
            <person name="Aerts A."/>
            <person name="Arredondo F.D."/>
            <person name="Baxter L."/>
            <person name="Bensasson D."/>
            <person name="Beynon J.L."/>
            <person name="Chapman J."/>
            <person name="Damasceno C.M."/>
            <person name="Dorrance A.E."/>
            <person name="Dou D."/>
            <person name="Dickerman A.W."/>
            <person name="Dubchak I.L."/>
            <person name="Garbelotto M."/>
            <person name="Gijzen M."/>
            <person name="Gordon S.G."/>
            <person name="Govers F."/>
            <person name="Grunwald N.J."/>
            <person name="Huang W."/>
            <person name="Ivors K.L."/>
            <person name="Jones R.W."/>
            <person name="Kamoun S."/>
            <person name="Krampis K."/>
            <person name="Lamour K.H."/>
            <person name="Lee M.K."/>
            <person name="McDonald W.H."/>
            <person name="Medina M."/>
            <person name="Meijer H.J."/>
            <person name="Nordberg E.K."/>
            <person name="Maclean D.J."/>
            <person name="Ospina-Giraldo M.D."/>
            <person name="Morris P.F."/>
            <person name="Phuntumart V."/>
            <person name="Putnam N.H."/>
            <person name="Rash S."/>
            <person name="Rose J.K."/>
            <person name="Sakihama Y."/>
            <person name="Salamov A.A."/>
            <person name="Savidor A."/>
            <person name="Scheuring C.F."/>
            <person name="Smith B.M."/>
            <person name="Sobral B.W."/>
            <person name="Terry A."/>
            <person name="Torto-Alalibo T.A."/>
            <person name="Win J."/>
            <person name="Xu Z."/>
            <person name="Zhang H."/>
            <person name="Grigoriev I.V."/>
            <person name="Rokhsar D.S."/>
            <person name="Boore J.L."/>
        </authorList>
    </citation>
    <scope>NUCLEOTIDE SEQUENCE [LARGE SCALE GENOMIC DNA]</scope>
    <source>
        <strain evidence="4">Pr102</strain>
    </source>
</reference>
<dbReference type="VEuPathDB" id="FungiDB:KRP22_9072"/>
<feature type="coiled-coil region" evidence="1">
    <location>
        <begin position="85"/>
        <end position="130"/>
    </location>
</feature>
<evidence type="ECO:0000313" key="4">
    <source>
        <dbReference type="Proteomes" id="UP000005238"/>
    </source>
</evidence>
<dbReference type="EMBL" id="DS566460">
    <property type="status" value="NOT_ANNOTATED_CDS"/>
    <property type="molecule type" value="Genomic_DNA"/>
</dbReference>
<dbReference type="OMA" id="YVRFIPM"/>
<evidence type="ECO:0000256" key="2">
    <source>
        <dbReference type="SAM" id="MobiDB-lite"/>
    </source>
</evidence>
<keyword evidence="4" id="KW-1185">Reference proteome</keyword>
<dbReference type="Proteomes" id="UP000005238">
    <property type="component" value="Unassembled WGS sequence"/>
</dbReference>
<organism evidence="3 4">
    <name type="scientific">Phytophthora ramorum</name>
    <name type="common">Sudden oak death agent</name>
    <dbReference type="NCBI Taxonomy" id="164328"/>
    <lineage>
        <taxon>Eukaryota</taxon>
        <taxon>Sar</taxon>
        <taxon>Stramenopiles</taxon>
        <taxon>Oomycota</taxon>
        <taxon>Peronosporomycetes</taxon>
        <taxon>Peronosporales</taxon>
        <taxon>Peronosporaceae</taxon>
        <taxon>Phytophthora</taxon>
    </lineage>
</organism>
<protein>
    <recommendedName>
        <fullName evidence="5">BZIP domain-containing protein</fullName>
    </recommendedName>
</protein>
<name>H3H623_PHYRM</name>
<dbReference type="eggNOG" id="ENOG502RG80">
    <property type="taxonomic scope" value="Eukaryota"/>
</dbReference>
<dbReference type="HOGENOM" id="CLU_027764_3_2_1"/>
<dbReference type="EnsemblProtists" id="Phyra86114">
    <property type="protein sequence ID" value="Phyra86114"/>
    <property type="gene ID" value="Phyra86114"/>
</dbReference>
<dbReference type="VEuPathDB" id="FungiDB:KRP23_12113"/>
<sequence length="316" mass="35754">MTEEQVDAAFFSSLSGFLAECDVALAPSSLTTHDFLAETETLLSSLEPPPPTQGTSEGGDNGQEYANSFAVDKRDVRKAQAATRRMRYRQKIKSQKEALRQEEAELSNEFSRLERQIEEKRNHVDRVSQSVWRAIATRQKQKRTEVEQTQRQLRAAVVGQTRMIHQMNALLQRSRVENEDKRLSDVTSGGGGSTVLFKNFISEMDAIYAQTDQVMEEAEFRVSSRLVYKPTRTRKQGAECFDSADKTVLPFRYEEACRAVSLVMMTNPEVLRCCNAKAQELDDTVTFTNNVKCQLEPGDISKLVVYAAVRRYKEAG</sequence>
<evidence type="ECO:0000313" key="3">
    <source>
        <dbReference type="EnsemblProtists" id="Phyra86114"/>
    </source>
</evidence>
<keyword evidence="1" id="KW-0175">Coiled coil</keyword>
<evidence type="ECO:0000256" key="1">
    <source>
        <dbReference type="SAM" id="Coils"/>
    </source>
</evidence>
<dbReference type="AlphaFoldDB" id="H3H623"/>
<dbReference type="InParanoid" id="H3H623"/>
<evidence type="ECO:0008006" key="5">
    <source>
        <dbReference type="Google" id="ProtNLM"/>
    </source>
</evidence>
<accession>H3H623</accession>